<gene>
    <name evidence="2" type="ORF">ALC53_11316</name>
</gene>
<keyword evidence="3" id="KW-1185">Reference proteome</keyword>
<evidence type="ECO:0000313" key="3">
    <source>
        <dbReference type="Proteomes" id="UP000078540"/>
    </source>
</evidence>
<dbReference type="Gene3D" id="1.10.10.1450">
    <property type="match status" value="1"/>
</dbReference>
<evidence type="ECO:0000313" key="2">
    <source>
        <dbReference type="EMBL" id="KYM78248.1"/>
    </source>
</evidence>
<sequence>MSSFEPNKRHLRELLIYFSNLKKSAAEAHRLLVGAYDYAALSERSYREFQKTPGKIILLHDNADHITAPVKTYLETLKLSEQHFTSYEDTKNCIDDWIASKDEAFFDGVRDGISRNIGSHQSISFIGRGGVKPKKSILVSTGFARYGGADLKEEKEGIALREEEGNN</sequence>
<organism evidence="2 3">
    <name type="scientific">Atta colombica</name>
    <dbReference type="NCBI Taxonomy" id="520822"/>
    <lineage>
        <taxon>Eukaryota</taxon>
        <taxon>Metazoa</taxon>
        <taxon>Ecdysozoa</taxon>
        <taxon>Arthropoda</taxon>
        <taxon>Hexapoda</taxon>
        <taxon>Insecta</taxon>
        <taxon>Pterygota</taxon>
        <taxon>Neoptera</taxon>
        <taxon>Endopterygota</taxon>
        <taxon>Hymenoptera</taxon>
        <taxon>Apocrita</taxon>
        <taxon>Aculeata</taxon>
        <taxon>Formicoidea</taxon>
        <taxon>Formicidae</taxon>
        <taxon>Myrmicinae</taxon>
        <taxon>Atta</taxon>
    </lineage>
</organism>
<feature type="domain" description="Mos1 transposase HTH" evidence="1">
    <location>
        <begin position="8"/>
        <end position="48"/>
    </location>
</feature>
<dbReference type="Pfam" id="PF17906">
    <property type="entry name" value="HTH_48"/>
    <property type="match status" value="1"/>
</dbReference>
<dbReference type="EMBL" id="KQ976672">
    <property type="protein sequence ID" value="KYM78248.1"/>
    <property type="molecule type" value="Genomic_DNA"/>
</dbReference>
<evidence type="ECO:0000259" key="1">
    <source>
        <dbReference type="Pfam" id="PF17906"/>
    </source>
</evidence>
<dbReference type="InterPro" id="IPR041426">
    <property type="entry name" value="Mos1_HTH"/>
</dbReference>
<dbReference type="AlphaFoldDB" id="A0A151HZT1"/>
<proteinExistence type="predicted"/>
<protein>
    <recommendedName>
        <fullName evidence="1">Mos1 transposase HTH domain-containing protein</fullName>
    </recommendedName>
</protein>
<accession>A0A151HZT1</accession>
<name>A0A151HZT1_9HYME</name>
<dbReference type="Proteomes" id="UP000078540">
    <property type="component" value="Unassembled WGS sequence"/>
</dbReference>
<reference evidence="2 3" key="1">
    <citation type="submission" date="2015-09" db="EMBL/GenBank/DDBJ databases">
        <title>Atta colombica WGS genome.</title>
        <authorList>
            <person name="Nygaard S."/>
            <person name="Hu H."/>
            <person name="Boomsma J."/>
            <person name="Zhang G."/>
        </authorList>
    </citation>
    <scope>NUCLEOTIDE SEQUENCE [LARGE SCALE GENOMIC DNA]</scope>
    <source>
        <strain evidence="2">Treedump-2</strain>
        <tissue evidence="2">Whole body</tissue>
    </source>
</reference>